<evidence type="ECO:0000313" key="1">
    <source>
        <dbReference type="EMBL" id="KTG30656.1"/>
    </source>
</evidence>
<proteinExistence type="predicted"/>
<protein>
    <submittedName>
        <fullName evidence="1">Uncharacterized protein</fullName>
    </submittedName>
</protein>
<gene>
    <name evidence="1" type="ORF">AUR66_00540</name>
</gene>
<keyword evidence="2" id="KW-1185">Reference proteome</keyword>
<dbReference type="AlphaFoldDB" id="A0A0W1SW19"/>
<evidence type="ECO:0000313" key="2">
    <source>
        <dbReference type="Proteomes" id="UP000053157"/>
    </source>
</evidence>
<organism evidence="1 2">
    <name type="scientific">Haloferax profundi</name>
    <dbReference type="NCBI Taxonomy" id="1544718"/>
    <lineage>
        <taxon>Archaea</taxon>
        <taxon>Methanobacteriati</taxon>
        <taxon>Methanobacteriota</taxon>
        <taxon>Stenosarchaea group</taxon>
        <taxon>Halobacteria</taxon>
        <taxon>Halobacteriales</taxon>
        <taxon>Haloferacaceae</taxon>
        <taxon>Haloferax</taxon>
    </lineage>
</organism>
<accession>A0A0W1SW19</accession>
<reference evidence="1 2" key="1">
    <citation type="submission" date="2015-12" db="EMBL/GenBank/DDBJ databases">
        <title>Haloferax profundi sp. nov. isolated from the Discovery deep brine-seawater interface in the Red Sea.</title>
        <authorList>
            <person name="Zhang G."/>
            <person name="Stingl U."/>
            <person name="Rashid M."/>
        </authorList>
    </citation>
    <scope>NUCLEOTIDE SEQUENCE [LARGE SCALE GENOMIC DNA]</scope>
    <source>
        <strain evidence="1 2">SB29</strain>
    </source>
</reference>
<dbReference type="EMBL" id="LOPV01000035">
    <property type="protein sequence ID" value="KTG30656.1"/>
    <property type="molecule type" value="Genomic_DNA"/>
</dbReference>
<dbReference type="Proteomes" id="UP000053157">
    <property type="component" value="Unassembled WGS sequence"/>
</dbReference>
<comment type="caution">
    <text evidence="1">The sequence shown here is derived from an EMBL/GenBank/DDBJ whole genome shotgun (WGS) entry which is preliminary data.</text>
</comment>
<sequence length="101" mass="12008">MFRYIEDYEGVPIHFNYGQVSRVIYEDEYTYLQLYVSNTDSEWEGDVAARYYGDQRLLEDDYIELWAVAEGLHEYETVNGNIRTIPLLTIVEYELYDSSPI</sequence>
<name>A0A0W1SW19_9EURY</name>